<feature type="domain" description="D-glutamate cyclase-like C-terminal" evidence="1">
    <location>
        <begin position="7"/>
        <end position="291"/>
    </location>
</feature>
<gene>
    <name evidence="2" type="ORF">DI09_45p40</name>
</gene>
<dbReference type="Gene3D" id="3.90.1640.20">
    <property type="entry name" value="TON_0340"/>
    <property type="match status" value="1"/>
</dbReference>
<dbReference type="VEuPathDB" id="MicrosporidiaDB:DI09_45p40"/>
<organism evidence="2 3">
    <name type="scientific">Mitosporidium daphniae</name>
    <dbReference type="NCBI Taxonomy" id="1485682"/>
    <lineage>
        <taxon>Eukaryota</taxon>
        <taxon>Fungi</taxon>
        <taxon>Fungi incertae sedis</taxon>
        <taxon>Microsporidia</taxon>
        <taxon>Mitosporidium</taxon>
    </lineage>
</organism>
<dbReference type="PANTHER" id="PTHR32022:SF10">
    <property type="entry name" value="D-GLUTAMATE CYCLASE, MITOCHONDRIAL"/>
    <property type="match status" value="1"/>
</dbReference>
<dbReference type="RefSeq" id="XP_013237522.1">
    <property type="nucleotide sequence ID" value="XM_013382068.1"/>
</dbReference>
<evidence type="ECO:0000259" key="1">
    <source>
        <dbReference type="Pfam" id="PF14336"/>
    </source>
</evidence>
<name>A0A098VPU4_9MICR</name>
<sequence>MINSGELEQAIHRDIGKRGLETLFPIVCGSLQRSASLIQRCNSIAILTGFNIPPQETDGPPGAIALARALSFLGKRAIFVADDYCHDVLAAGIKASDQCYLNSASFPIEVFHKEVNDPEKARMKSEALCRKYNVDCMISIEHVGPSYSDGRLYRMNGLDTTANEGYSYVFFETLDKINIPKVAIADGGNELGCAKILDSLLDSSICKIPNIDKIACRTSCDELILAGVSNWGGYALSLLISQTKEILCVDAERSILKAIVDAGAVDPRNGSAMFVDGLAFDPIHADVIAALLK</sequence>
<protein>
    <recommendedName>
        <fullName evidence="1">D-glutamate cyclase-like C-terminal domain-containing protein</fullName>
    </recommendedName>
</protein>
<keyword evidence="3" id="KW-1185">Reference proteome</keyword>
<dbReference type="EMBL" id="JMKJ01000399">
    <property type="protein sequence ID" value="KGG51077.1"/>
    <property type="molecule type" value="Genomic_DNA"/>
</dbReference>
<dbReference type="Pfam" id="PF14336">
    <property type="entry name" value="GLUCM-like_C"/>
    <property type="match status" value="1"/>
</dbReference>
<dbReference type="OrthoDB" id="10262538at2759"/>
<dbReference type="GeneID" id="25260032"/>
<dbReference type="PANTHER" id="PTHR32022">
    <property type="entry name" value="D-GLUTAMATE CYCLASE, MITOCHONDRIAL"/>
    <property type="match status" value="1"/>
</dbReference>
<evidence type="ECO:0000313" key="3">
    <source>
        <dbReference type="Proteomes" id="UP000029725"/>
    </source>
</evidence>
<dbReference type="Proteomes" id="UP000029725">
    <property type="component" value="Unassembled WGS sequence"/>
</dbReference>
<dbReference type="HOGENOM" id="CLU_062537_1_0_1"/>
<dbReference type="AlphaFoldDB" id="A0A098VPU4"/>
<reference evidence="2 3" key="1">
    <citation type="submission" date="2014-04" db="EMBL/GenBank/DDBJ databases">
        <title>A new species of microsporidia sheds light on the evolution of extreme parasitism.</title>
        <authorList>
            <person name="Haag K.L."/>
            <person name="James T.Y."/>
            <person name="Larsson R."/>
            <person name="Schaer T.M."/>
            <person name="Refardt D."/>
            <person name="Pombert J.-F."/>
            <person name="Ebert D."/>
        </authorList>
    </citation>
    <scope>NUCLEOTIDE SEQUENCE [LARGE SCALE GENOMIC DNA]</scope>
    <source>
        <strain evidence="2 3">UGP3</strain>
        <tissue evidence="2">Spores</tissue>
    </source>
</reference>
<accession>A0A098VPU4</accession>
<evidence type="ECO:0000313" key="2">
    <source>
        <dbReference type="EMBL" id="KGG51077.1"/>
    </source>
</evidence>
<dbReference type="InterPro" id="IPR025504">
    <property type="entry name" value="GLUCM_C"/>
</dbReference>
<comment type="caution">
    <text evidence="2">The sequence shown here is derived from an EMBL/GenBank/DDBJ whole genome shotgun (WGS) entry which is preliminary data.</text>
</comment>
<proteinExistence type="predicted"/>